<dbReference type="VEuPathDB" id="FungiDB:ASPFODRAFT_147900"/>
<dbReference type="Proteomes" id="UP000184063">
    <property type="component" value="Unassembled WGS sequence"/>
</dbReference>
<gene>
    <name evidence="1" type="ORF">ASPFODRAFT_147900</name>
</gene>
<organism evidence="1 2">
    <name type="scientific">Aspergillus luchuensis (strain CBS 106.47)</name>
    <dbReference type="NCBI Taxonomy" id="1137211"/>
    <lineage>
        <taxon>Eukaryota</taxon>
        <taxon>Fungi</taxon>
        <taxon>Dikarya</taxon>
        <taxon>Ascomycota</taxon>
        <taxon>Pezizomycotina</taxon>
        <taxon>Eurotiomycetes</taxon>
        <taxon>Eurotiomycetidae</taxon>
        <taxon>Eurotiales</taxon>
        <taxon>Aspergillaceae</taxon>
        <taxon>Aspergillus</taxon>
        <taxon>Aspergillus subgen. Circumdati</taxon>
    </lineage>
</organism>
<dbReference type="EMBL" id="KV878255">
    <property type="protein sequence ID" value="OJZ80486.1"/>
    <property type="molecule type" value="Genomic_DNA"/>
</dbReference>
<evidence type="ECO:0000313" key="1">
    <source>
        <dbReference type="EMBL" id="OJZ80486.1"/>
    </source>
</evidence>
<protein>
    <submittedName>
        <fullName evidence="1">Uncharacterized protein</fullName>
    </submittedName>
</protein>
<sequence length="81" mass="9045">MWSPGITLAQVHSSLIGGVTLLPILTRRRGPNEKKPIQSNKNQFVPLSFRGCIVRSEGRKDEKLPKVNLSSLECIKQKMTS</sequence>
<name>A0A1M3T191_ASPLC</name>
<accession>A0A1M3T191</accession>
<dbReference type="AlphaFoldDB" id="A0A1M3T191"/>
<reference evidence="2" key="1">
    <citation type="journal article" date="2017" name="Genome Biol.">
        <title>Comparative genomics reveals high biological diversity and specific adaptations in the industrially and medically important fungal genus Aspergillus.</title>
        <authorList>
            <person name="de Vries R.P."/>
            <person name="Riley R."/>
            <person name="Wiebenga A."/>
            <person name="Aguilar-Osorio G."/>
            <person name="Amillis S."/>
            <person name="Uchima C.A."/>
            <person name="Anderluh G."/>
            <person name="Asadollahi M."/>
            <person name="Askin M."/>
            <person name="Barry K."/>
            <person name="Battaglia E."/>
            <person name="Bayram O."/>
            <person name="Benocci T."/>
            <person name="Braus-Stromeyer S.A."/>
            <person name="Caldana C."/>
            <person name="Canovas D."/>
            <person name="Cerqueira G.C."/>
            <person name="Chen F."/>
            <person name="Chen W."/>
            <person name="Choi C."/>
            <person name="Clum A."/>
            <person name="Dos Santos R.A."/>
            <person name="Damasio A.R."/>
            <person name="Diallinas G."/>
            <person name="Emri T."/>
            <person name="Fekete E."/>
            <person name="Flipphi M."/>
            <person name="Freyberg S."/>
            <person name="Gallo A."/>
            <person name="Gournas C."/>
            <person name="Habgood R."/>
            <person name="Hainaut M."/>
            <person name="Harispe M.L."/>
            <person name="Henrissat B."/>
            <person name="Hilden K.S."/>
            <person name="Hope R."/>
            <person name="Hossain A."/>
            <person name="Karabika E."/>
            <person name="Karaffa L."/>
            <person name="Karanyi Z."/>
            <person name="Krasevec N."/>
            <person name="Kuo A."/>
            <person name="Kusch H."/>
            <person name="LaButti K."/>
            <person name="Lagendijk E.L."/>
            <person name="Lapidus A."/>
            <person name="Levasseur A."/>
            <person name="Lindquist E."/>
            <person name="Lipzen A."/>
            <person name="Logrieco A.F."/>
            <person name="MacCabe A."/>
            <person name="Maekelae M.R."/>
            <person name="Malavazi I."/>
            <person name="Melin P."/>
            <person name="Meyer V."/>
            <person name="Mielnichuk N."/>
            <person name="Miskei M."/>
            <person name="Molnar A.P."/>
            <person name="Mule G."/>
            <person name="Ngan C.Y."/>
            <person name="Orejas M."/>
            <person name="Orosz E."/>
            <person name="Ouedraogo J.P."/>
            <person name="Overkamp K.M."/>
            <person name="Park H.-S."/>
            <person name="Perrone G."/>
            <person name="Piumi F."/>
            <person name="Punt P.J."/>
            <person name="Ram A.F."/>
            <person name="Ramon A."/>
            <person name="Rauscher S."/>
            <person name="Record E."/>
            <person name="Riano-Pachon D.M."/>
            <person name="Robert V."/>
            <person name="Roehrig J."/>
            <person name="Ruller R."/>
            <person name="Salamov A."/>
            <person name="Salih N.S."/>
            <person name="Samson R.A."/>
            <person name="Sandor E."/>
            <person name="Sanguinetti M."/>
            <person name="Schuetze T."/>
            <person name="Sepcic K."/>
            <person name="Shelest E."/>
            <person name="Sherlock G."/>
            <person name="Sophianopoulou V."/>
            <person name="Squina F.M."/>
            <person name="Sun H."/>
            <person name="Susca A."/>
            <person name="Todd R.B."/>
            <person name="Tsang A."/>
            <person name="Unkles S.E."/>
            <person name="van de Wiele N."/>
            <person name="van Rossen-Uffink D."/>
            <person name="Oliveira J.V."/>
            <person name="Vesth T.C."/>
            <person name="Visser J."/>
            <person name="Yu J.-H."/>
            <person name="Zhou M."/>
            <person name="Andersen M.R."/>
            <person name="Archer D.B."/>
            <person name="Baker S.E."/>
            <person name="Benoit I."/>
            <person name="Brakhage A.A."/>
            <person name="Braus G.H."/>
            <person name="Fischer R."/>
            <person name="Frisvad J.C."/>
            <person name="Goldman G.H."/>
            <person name="Houbraken J."/>
            <person name="Oakley B."/>
            <person name="Pocsi I."/>
            <person name="Scazzocchio C."/>
            <person name="Seiboth B."/>
            <person name="vanKuyk P.A."/>
            <person name="Wortman J."/>
            <person name="Dyer P.S."/>
            <person name="Grigoriev I.V."/>
        </authorList>
    </citation>
    <scope>NUCLEOTIDE SEQUENCE [LARGE SCALE GENOMIC DNA]</scope>
    <source>
        <strain evidence="2">CBS 106.47</strain>
    </source>
</reference>
<evidence type="ECO:0000313" key="2">
    <source>
        <dbReference type="Proteomes" id="UP000184063"/>
    </source>
</evidence>
<proteinExistence type="predicted"/>